<comment type="caution">
    <text evidence="2">The sequence shown here is derived from an EMBL/GenBank/DDBJ whole genome shotgun (WGS) entry which is preliminary data.</text>
</comment>
<evidence type="ECO:0000256" key="1">
    <source>
        <dbReference type="SAM" id="Phobius"/>
    </source>
</evidence>
<sequence length="401" mass="45209">MAVVQIQMRKASPVKGCALFNLGFRPFFLGAGIFAIVSIVWWVLVYSGHGFVQIQSITNAQWHAHEMLYGYGLAVVAGFLLTAVRNWTGVSTPHGKPLMGLFALWVSARLLFLFGTSLMLWATIADLLFGLMLIIAISIPIFRAKQWPQLAVIVKVAMLWVGNIVFYLGYYQILQDGMLYAINGAVLLLIGLILMIGRRVIPFFIERGVSQPFKIKHHQWLDTSILVAFLALFINEIFYQHAELTPYLAIGLFMMNGYRLSRWHVWGIWRVPLLWSLYLSAWMINVGFLLYGLHALCAIPLILVLHLFTIGGIGLMSLAMMARVALGHTGRDIRASSVWLVPTFIAVMLSLLLRVFAPMFAMQFYPHWIVASALCWIIAFAIFVWIYAPILYKPRVDGSPG</sequence>
<feature type="transmembrane region" description="Helical" evidence="1">
    <location>
        <begin position="99"/>
        <end position="121"/>
    </location>
</feature>
<keyword evidence="3" id="KW-1185">Reference proteome</keyword>
<gene>
    <name evidence="2" type="ORF">C3Y98_03850</name>
</gene>
<dbReference type="Proteomes" id="UP000297706">
    <property type="component" value="Unassembled WGS sequence"/>
</dbReference>
<feature type="transmembrane region" description="Helical" evidence="1">
    <location>
        <begin position="177"/>
        <end position="197"/>
    </location>
</feature>
<dbReference type="RefSeq" id="WP_135276792.1">
    <property type="nucleotide sequence ID" value="NZ_PQVH01000006.1"/>
</dbReference>
<dbReference type="Pfam" id="PF05940">
    <property type="entry name" value="NnrS"/>
    <property type="match status" value="1"/>
</dbReference>
<feature type="transmembrane region" description="Helical" evidence="1">
    <location>
        <begin position="338"/>
        <end position="361"/>
    </location>
</feature>
<evidence type="ECO:0000313" key="3">
    <source>
        <dbReference type="Proteomes" id="UP000297706"/>
    </source>
</evidence>
<protein>
    <submittedName>
        <fullName evidence="2">NnrS family protein</fullName>
    </submittedName>
</protein>
<evidence type="ECO:0000313" key="2">
    <source>
        <dbReference type="EMBL" id="TFW72365.1"/>
    </source>
</evidence>
<keyword evidence="1" id="KW-0812">Transmembrane</keyword>
<reference evidence="2 3" key="1">
    <citation type="submission" date="2018-02" db="EMBL/GenBank/DDBJ databases">
        <title>A novel lanthanide dependent methylotroph, Methylotenera sp. La3113.</title>
        <authorList>
            <person name="Lv H."/>
            <person name="Tani A."/>
        </authorList>
    </citation>
    <scope>NUCLEOTIDE SEQUENCE [LARGE SCALE GENOMIC DNA]</scope>
    <source>
        <strain evidence="2 3">La3113</strain>
    </source>
</reference>
<name>A0A4Y9VSU7_9PROT</name>
<feature type="transmembrane region" description="Helical" evidence="1">
    <location>
        <begin position="299"/>
        <end position="326"/>
    </location>
</feature>
<feature type="transmembrane region" description="Helical" evidence="1">
    <location>
        <begin position="367"/>
        <end position="388"/>
    </location>
</feature>
<dbReference type="AlphaFoldDB" id="A0A4Y9VSU7"/>
<dbReference type="InterPro" id="IPR010266">
    <property type="entry name" value="NnrS"/>
</dbReference>
<feature type="transmembrane region" description="Helical" evidence="1">
    <location>
        <begin position="218"/>
        <end position="238"/>
    </location>
</feature>
<feature type="transmembrane region" description="Helical" evidence="1">
    <location>
        <begin position="27"/>
        <end position="48"/>
    </location>
</feature>
<feature type="transmembrane region" description="Helical" evidence="1">
    <location>
        <begin position="150"/>
        <end position="171"/>
    </location>
</feature>
<feature type="transmembrane region" description="Helical" evidence="1">
    <location>
        <begin position="127"/>
        <end position="143"/>
    </location>
</feature>
<feature type="transmembrane region" description="Helical" evidence="1">
    <location>
        <begin position="68"/>
        <end position="87"/>
    </location>
</feature>
<keyword evidence="1" id="KW-0472">Membrane</keyword>
<dbReference type="EMBL" id="PQVH01000006">
    <property type="protein sequence ID" value="TFW72365.1"/>
    <property type="molecule type" value="Genomic_DNA"/>
</dbReference>
<keyword evidence="1" id="KW-1133">Transmembrane helix</keyword>
<proteinExistence type="predicted"/>
<dbReference type="OrthoDB" id="9770040at2"/>
<accession>A0A4Y9VSU7</accession>
<organism evidence="2 3">
    <name type="scientific">Methylotenera oryzisoli</name>
    <dbReference type="NCBI Taxonomy" id="2080758"/>
    <lineage>
        <taxon>Bacteria</taxon>
        <taxon>Pseudomonadati</taxon>
        <taxon>Pseudomonadota</taxon>
        <taxon>Betaproteobacteria</taxon>
        <taxon>Nitrosomonadales</taxon>
        <taxon>Methylophilaceae</taxon>
        <taxon>Methylotenera</taxon>
    </lineage>
</organism>
<feature type="transmembrane region" description="Helical" evidence="1">
    <location>
        <begin position="273"/>
        <end position="293"/>
    </location>
</feature>